<dbReference type="Pfam" id="PF00149">
    <property type="entry name" value="Metallophos"/>
    <property type="match status" value="1"/>
</dbReference>
<dbReference type="Gene3D" id="3.60.21.10">
    <property type="match status" value="1"/>
</dbReference>
<keyword evidence="2 10" id="KW-0444">Lipid biosynthesis</keyword>
<dbReference type="InterPro" id="IPR010138">
    <property type="entry name" value="UDP-diacylglucosamine_Hdrlase"/>
</dbReference>
<comment type="catalytic activity">
    <reaction evidence="10">
        <text>UDP-2-N,3-O-bis[(3R)-3-hydroxytetradecanoyl]-alpha-D-glucosamine + H2O = 2-N,3-O-bis[(3R)-3-hydroxytetradecanoyl]-alpha-D-glucosaminyl 1-phosphate + UMP + 2 H(+)</text>
        <dbReference type="Rhea" id="RHEA:25213"/>
        <dbReference type="ChEBI" id="CHEBI:15377"/>
        <dbReference type="ChEBI" id="CHEBI:15378"/>
        <dbReference type="ChEBI" id="CHEBI:57865"/>
        <dbReference type="ChEBI" id="CHEBI:57957"/>
        <dbReference type="ChEBI" id="CHEBI:78847"/>
        <dbReference type="EC" id="3.6.1.54"/>
    </reaction>
</comment>
<dbReference type="GO" id="GO:0009245">
    <property type="term" value="P:lipid A biosynthetic process"/>
    <property type="evidence" value="ECO:0007669"/>
    <property type="project" value="UniProtKB-UniRule"/>
</dbReference>
<feature type="binding site" evidence="10">
    <location>
        <position position="195"/>
    </location>
    <ligand>
        <name>substrate</name>
    </ligand>
</feature>
<feature type="binding site" evidence="10">
    <location>
        <position position="8"/>
    </location>
    <ligand>
        <name>Mn(2+)</name>
        <dbReference type="ChEBI" id="CHEBI:29035"/>
        <label>1</label>
    </ligand>
</feature>
<dbReference type="PANTHER" id="PTHR34990">
    <property type="entry name" value="UDP-2,3-DIACYLGLUCOSAMINE HYDROLASE-RELATED"/>
    <property type="match status" value="1"/>
</dbReference>
<proteinExistence type="inferred from homology"/>
<evidence type="ECO:0000256" key="2">
    <source>
        <dbReference type="ARBA" id="ARBA00022516"/>
    </source>
</evidence>
<keyword evidence="3 10" id="KW-0997">Cell inner membrane</keyword>
<dbReference type="CDD" id="cd07398">
    <property type="entry name" value="MPP_YbbF-LpxH"/>
    <property type="match status" value="1"/>
</dbReference>
<comment type="function">
    <text evidence="10">Hydrolyzes the pyrophosphate bond of UDP-2,3-diacylglucosamine to yield 2,3-diacylglucosamine 1-phosphate (lipid X) and UMP by catalyzing the attack of water at the alpha-P atom. Involved in the biosynthesis of lipid A, a phosphorylated glycolipid that anchors the lipopolysaccharide to the outer membrane of the cell.</text>
</comment>
<dbReference type="InterPro" id="IPR029052">
    <property type="entry name" value="Metallo-depent_PP-like"/>
</dbReference>
<dbReference type="NCBIfam" id="TIGR01854">
    <property type="entry name" value="lipid_A_lpxH"/>
    <property type="match status" value="1"/>
</dbReference>
<comment type="similarity">
    <text evidence="10">Belongs to the LpxH family.</text>
</comment>
<dbReference type="NCBIfam" id="NF003743">
    <property type="entry name" value="PRK05340.1"/>
    <property type="match status" value="1"/>
</dbReference>
<reference evidence="12 13" key="1">
    <citation type="submission" date="2017-04" db="EMBL/GenBank/DDBJ databases">
        <title>Draft genome sequence of Zooshikella ganghwensis VG4 isolated from Red Sea sediments.</title>
        <authorList>
            <person name="Rehman Z."/>
            <person name="Alam I."/>
            <person name="Kamau A."/>
            <person name="Bajic V."/>
            <person name="Leiknes T."/>
        </authorList>
    </citation>
    <scope>NUCLEOTIDE SEQUENCE [LARGE SCALE GENOMIC DNA]</scope>
    <source>
        <strain evidence="12 13">VG4</strain>
    </source>
</reference>
<gene>
    <name evidence="10" type="primary">lpxH</name>
    <name evidence="12" type="ORF">B9G39_14380</name>
</gene>
<keyword evidence="5 10" id="KW-0479">Metal-binding</keyword>
<dbReference type="AlphaFoldDB" id="A0A4P9VMA9"/>
<dbReference type="RefSeq" id="WP_094787661.1">
    <property type="nucleotide sequence ID" value="NZ_NDXW01000001.1"/>
</dbReference>
<dbReference type="GO" id="GO:0008758">
    <property type="term" value="F:UDP-2,3-diacylglucosamine hydrolase activity"/>
    <property type="evidence" value="ECO:0007669"/>
    <property type="project" value="UniProtKB-UniRule"/>
</dbReference>
<evidence type="ECO:0000256" key="4">
    <source>
        <dbReference type="ARBA" id="ARBA00022556"/>
    </source>
</evidence>
<feature type="binding site" evidence="10">
    <location>
        <position position="41"/>
    </location>
    <ligand>
        <name>Mn(2+)</name>
        <dbReference type="ChEBI" id="CHEBI:29035"/>
        <label>1</label>
    </ligand>
</feature>
<name>A0A4P9VMA9_9GAMM</name>
<keyword evidence="9 10" id="KW-0464">Manganese</keyword>
<feature type="domain" description="Calcineurin-like phosphoesterase" evidence="11">
    <location>
        <begin position="1"/>
        <end position="199"/>
    </location>
</feature>
<feature type="binding site" evidence="10">
    <location>
        <position position="164"/>
    </location>
    <ligand>
        <name>substrate</name>
    </ligand>
</feature>
<dbReference type="InterPro" id="IPR004843">
    <property type="entry name" value="Calcineurin-like_PHP"/>
</dbReference>
<evidence type="ECO:0000256" key="8">
    <source>
        <dbReference type="ARBA" id="ARBA00023136"/>
    </source>
</evidence>
<evidence type="ECO:0000256" key="1">
    <source>
        <dbReference type="ARBA" id="ARBA00022475"/>
    </source>
</evidence>
<feature type="binding site" evidence="10">
    <location>
        <begin position="79"/>
        <end position="80"/>
    </location>
    <ligand>
        <name>substrate</name>
    </ligand>
</feature>
<keyword evidence="7 10" id="KW-0443">Lipid metabolism</keyword>
<evidence type="ECO:0000313" key="12">
    <source>
        <dbReference type="EMBL" id="RDH44525.1"/>
    </source>
</evidence>
<keyword evidence="8 10" id="KW-0472">Membrane</keyword>
<evidence type="ECO:0000259" key="11">
    <source>
        <dbReference type="Pfam" id="PF00149"/>
    </source>
</evidence>
<dbReference type="HAMAP" id="MF_00575">
    <property type="entry name" value="LpxH"/>
    <property type="match status" value="1"/>
</dbReference>
<evidence type="ECO:0000256" key="7">
    <source>
        <dbReference type="ARBA" id="ARBA00023098"/>
    </source>
</evidence>
<dbReference type="PANTHER" id="PTHR34990:SF1">
    <property type="entry name" value="UDP-2,3-DIACYLGLUCOSAMINE HYDROLASE"/>
    <property type="match status" value="1"/>
</dbReference>
<dbReference type="GO" id="GO:0019897">
    <property type="term" value="C:extrinsic component of plasma membrane"/>
    <property type="evidence" value="ECO:0007669"/>
    <property type="project" value="UniProtKB-UniRule"/>
</dbReference>
<dbReference type="Proteomes" id="UP000257039">
    <property type="component" value="Unassembled WGS sequence"/>
</dbReference>
<keyword evidence="13" id="KW-1185">Reference proteome</keyword>
<comment type="cofactor">
    <cofactor evidence="10">
        <name>Mn(2+)</name>
        <dbReference type="ChEBI" id="CHEBI:29035"/>
    </cofactor>
    <text evidence="10">Binds 2 Mn(2+) ions per subunit in a binuclear metal center.</text>
</comment>
<evidence type="ECO:0000256" key="6">
    <source>
        <dbReference type="ARBA" id="ARBA00022801"/>
    </source>
</evidence>
<accession>A0A4P9VMA9</accession>
<dbReference type="GO" id="GO:0030145">
    <property type="term" value="F:manganese ion binding"/>
    <property type="evidence" value="ECO:0007669"/>
    <property type="project" value="UniProtKB-UniRule"/>
</dbReference>
<dbReference type="EMBL" id="NDXW01000001">
    <property type="protein sequence ID" value="RDH44525.1"/>
    <property type="molecule type" value="Genomic_DNA"/>
</dbReference>
<feature type="binding site" evidence="10">
    <location>
        <position position="195"/>
    </location>
    <ligand>
        <name>Mn(2+)</name>
        <dbReference type="ChEBI" id="CHEBI:29035"/>
        <label>2</label>
    </ligand>
</feature>
<comment type="caution">
    <text evidence="12">The sequence shown here is derived from an EMBL/GenBank/DDBJ whole genome shotgun (WGS) entry which is preliminary data.</text>
</comment>
<feature type="binding site" evidence="10">
    <location>
        <position position="197"/>
    </location>
    <ligand>
        <name>Mn(2+)</name>
        <dbReference type="ChEBI" id="CHEBI:29035"/>
        <label>1</label>
    </ligand>
</feature>
<evidence type="ECO:0000256" key="9">
    <source>
        <dbReference type="ARBA" id="ARBA00023211"/>
    </source>
</evidence>
<feature type="binding site" evidence="10">
    <location>
        <position position="41"/>
    </location>
    <ligand>
        <name>Mn(2+)</name>
        <dbReference type="ChEBI" id="CHEBI:29035"/>
        <label>2</label>
    </ligand>
</feature>
<keyword evidence="1 10" id="KW-1003">Cell membrane</keyword>
<comment type="subcellular location">
    <subcellularLocation>
        <location evidence="10">Cell inner membrane</location>
        <topology evidence="10">Peripheral membrane protein</topology>
        <orientation evidence="10">Cytoplasmic side</orientation>
    </subcellularLocation>
</comment>
<feature type="binding site" evidence="10">
    <location>
        <position position="114"/>
    </location>
    <ligand>
        <name>Mn(2+)</name>
        <dbReference type="ChEBI" id="CHEBI:29035"/>
        <label>2</label>
    </ligand>
</feature>
<dbReference type="UniPathway" id="UPA00359">
    <property type="reaction ID" value="UER00480"/>
</dbReference>
<evidence type="ECO:0000256" key="3">
    <source>
        <dbReference type="ARBA" id="ARBA00022519"/>
    </source>
</evidence>
<dbReference type="GO" id="GO:0005737">
    <property type="term" value="C:cytoplasm"/>
    <property type="evidence" value="ECO:0007669"/>
    <property type="project" value="InterPro"/>
</dbReference>
<feature type="binding site" evidence="10">
    <location>
        <position position="167"/>
    </location>
    <ligand>
        <name>substrate</name>
    </ligand>
</feature>
<feature type="binding site" evidence="10">
    <location>
        <position position="122"/>
    </location>
    <ligand>
        <name>substrate</name>
    </ligand>
</feature>
<feature type="binding site" evidence="10">
    <location>
        <position position="160"/>
    </location>
    <ligand>
        <name>substrate</name>
    </ligand>
</feature>
<evidence type="ECO:0000256" key="10">
    <source>
        <dbReference type="HAMAP-Rule" id="MF_00575"/>
    </source>
</evidence>
<sequence>MSVLFISDLHLQAKRPDLTAAFAQFLIEQAPQAESLYILGDLFDAWLGDDAMDDLQQTVASQIRQLINSGTAVYFMHGNRDFLIGEDFAAQTGVQLLKDPCVITLGDQPVLLSHGDQLCTADKDYMAFRHYIRNPATIQKLLSLSVAERIAMAENIRNQSQAANQAKTDEIMDVTPAEVEKLMTEHDVKCFIHGHTHRPAIHTLTINQQPAQRIVLGDWDKKGWMLHWDESAGFSLTDFPL</sequence>
<keyword evidence="6 10" id="KW-0378">Hydrolase</keyword>
<organism evidence="12 13">
    <name type="scientific">Zooshikella ganghwensis</name>
    <dbReference type="NCBI Taxonomy" id="202772"/>
    <lineage>
        <taxon>Bacteria</taxon>
        <taxon>Pseudomonadati</taxon>
        <taxon>Pseudomonadota</taxon>
        <taxon>Gammaproteobacteria</taxon>
        <taxon>Oceanospirillales</taxon>
        <taxon>Zooshikellaceae</taxon>
        <taxon>Zooshikella</taxon>
    </lineage>
</organism>
<feature type="binding site" evidence="10">
    <location>
        <position position="79"/>
    </location>
    <ligand>
        <name>Mn(2+)</name>
        <dbReference type="ChEBI" id="CHEBI:29035"/>
        <label>2</label>
    </ligand>
</feature>
<protein>
    <recommendedName>
        <fullName evidence="10">UDP-2,3-diacylglucosamine hydrolase</fullName>
        <ecNumber evidence="10">3.6.1.54</ecNumber>
    </recommendedName>
    <alternativeName>
        <fullName evidence="10">UDP-2,3-diacylglucosamine diphosphatase</fullName>
    </alternativeName>
</protein>
<dbReference type="InterPro" id="IPR043461">
    <property type="entry name" value="LpxH-like"/>
</dbReference>
<evidence type="ECO:0000256" key="5">
    <source>
        <dbReference type="ARBA" id="ARBA00022723"/>
    </source>
</evidence>
<evidence type="ECO:0000313" key="13">
    <source>
        <dbReference type="Proteomes" id="UP000257039"/>
    </source>
</evidence>
<comment type="pathway">
    <text evidence="10">Glycolipid biosynthesis; lipid IV(A) biosynthesis; lipid IV(A) from (3R)-3-hydroxytetradecanoyl-[acyl-carrier-protein] and UDP-N-acetyl-alpha-D-glucosamine: step 4/6.</text>
</comment>
<dbReference type="SUPFAM" id="SSF56300">
    <property type="entry name" value="Metallo-dependent phosphatases"/>
    <property type="match status" value="1"/>
</dbReference>
<keyword evidence="4 10" id="KW-0441">Lipid A biosynthesis</keyword>
<dbReference type="EC" id="3.6.1.54" evidence="10"/>
<feature type="binding site" evidence="10">
    <location>
        <position position="10"/>
    </location>
    <ligand>
        <name>Mn(2+)</name>
        <dbReference type="ChEBI" id="CHEBI:29035"/>
        <label>1</label>
    </ligand>
</feature>